<feature type="compositionally biased region" description="Basic and acidic residues" evidence="10">
    <location>
        <begin position="61"/>
        <end position="95"/>
    </location>
</feature>
<keyword evidence="2" id="KW-0479">Metal-binding</keyword>
<evidence type="ECO:0000256" key="7">
    <source>
        <dbReference type="ARBA" id="ARBA00023163"/>
    </source>
</evidence>
<feature type="region of interest" description="Disordered" evidence="10">
    <location>
        <begin position="58"/>
        <end position="105"/>
    </location>
</feature>
<dbReference type="PANTHER" id="PTHR46481">
    <property type="entry name" value="ZINC FINGER BED DOMAIN-CONTAINING PROTEIN 4"/>
    <property type="match status" value="1"/>
</dbReference>
<comment type="caution">
    <text evidence="12">The sequence shown here is derived from an EMBL/GenBank/DDBJ whole genome shotgun (WGS) entry which is preliminary data.</text>
</comment>
<feature type="compositionally biased region" description="Basic and acidic residues" evidence="10">
    <location>
        <begin position="7"/>
        <end position="20"/>
    </location>
</feature>
<comment type="subcellular location">
    <subcellularLocation>
        <location evidence="1">Nucleus</location>
    </subcellularLocation>
</comment>
<sequence length="223" mass="26005">MSPPTRSDIRTYFKPDEKDQSKAHCKICNKTYSRKGRITTSLKNHLKSMHPEEFNLFESSNEEKQFQKIKADAGSHNSERAKRMRMRDFPEKDTEQPGTSGMVRKPSLKNDLAMMLDSSSEDERIKKRANINENPLKWWRVDREELKILSPIARRFLSPLPASVPSEQLFSSVGLIYESLRNRLEPEKVANRYRTIESMAEIKKALRKKDQPEILNVRLVEAK</sequence>
<proteinExistence type="predicted"/>
<evidence type="ECO:0000259" key="11">
    <source>
        <dbReference type="PROSITE" id="PS50808"/>
    </source>
</evidence>
<keyword evidence="7" id="KW-0804">Transcription</keyword>
<evidence type="ECO:0000313" key="13">
    <source>
        <dbReference type="Proteomes" id="UP000801492"/>
    </source>
</evidence>
<evidence type="ECO:0000256" key="2">
    <source>
        <dbReference type="ARBA" id="ARBA00022723"/>
    </source>
</evidence>
<organism evidence="12 13">
    <name type="scientific">Ignelater luminosus</name>
    <name type="common">Cucubano</name>
    <name type="synonym">Pyrophorus luminosus</name>
    <dbReference type="NCBI Taxonomy" id="2038154"/>
    <lineage>
        <taxon>Eukaryota</taxon>
        <taxon>Metazoa</taxon>
        <taxon>Ecdysozoa</taxon>
        <taxon>Arthropoda</taxon>
        <taxon>Hexapoda</taxon>
        <taxon>Insecta</taxon>
        <taxon>Pterygota</taxon>
        <taxon>Neoptera</taxon>
        <taxon>Endopterygota</taxon>
        <taxon>Coleoptera</taxon>
        <taxon>Polyphaga</taxon>
        <taxon>Elateriformia</taxon>
        <taxon>Elateroidea</taxon>
        <taxon>Elateridae</taxon>
        <taxon>Agrypninae</taxon>
        <taxon>Pyrophorini</taxon>
        <taxon>Ignelater</taxon>
    </lineage>
</organism>
<evidence type="ECO:0000256" key="4">
    <source>
        <dbReference type="ARBA" id="ARBA00022833"/>
    </source>
</evidence>
<keyword evidence="3 9" id="KW-0863">Zinc-finger</keyword>
<dbReference type="InterPro" id="IPR003656">
    <property type="entry name" value="Znf_BED"/>
</dbReference>
<dbReference type="InterPro" id="IPR008906">
    <property type="entry name" value="HATC_C_dom"/>
</dbReference>
<dbReference type="GO" id="GO:0003677">
    <property type="term" value="F:DNA binding"/>
    <property type="evidence" value="ECO:0007669"/>
    <property type="project" value="UniProtKB-KW"/>
</dbReference>
<name>A0A8K0GG70_IGNLU</name>
<dbReference type="InterPro" id="IPR036236">
    <property type="entry name" value="Znf_C2H2_sf"/>
</dbReference>
<dbReference type="AlphaFoldDB" id="A0A8K0GG70"/>
<dbReference type="OrthoDB" id="6705107at2759"/>
<keyword evidence="5" id="KW-0805">Transcription regulation</keyword>
<dbReference type="GO" id="GO:0046983">
    <property type="term" value="F:protein dimerization activity"/>
    <property type="evidence" value="ECO:0007669"/>
    <property type="project" value="InterPro"/>
</dbReference>
<dbReference type="Pfam" id="PF05699">
    <property type="entry name" value="Dimer_Tnp_hAT"/>
    <property type="match status" value="1"/>
</dbReference>
<evidence type="ECO:0000256" key="10">
    <source>
        <dbReference type="SAM" id="MobiDB-lite"/>
    </source>
</evidence>
<dbReference type="GO" id="GO:0008270">
    <property type="term" value="F:zinc ion binding"/>
    <property type="evidence" value="ECO:0007669"/>
    <property type="project" value="UniProtKB-KW"/>
</dbReference>
<dbReference type="InterPro" id="IPR052035">
    <property type="entry name" value="ZnF_BED_domain_contain"/>
</dbReference>
<dbReference type="SMART" id="SM00614">
    <property type="entry name" value="ZnF_BED"/>
    <property type="match status" value="1"/>
</dbReference>
<accession>A0A8K0GG70</accession>
<evidence type="ECO:0000256" key="1">
    <source>
        <dbReference type="ARBA" id="ARBA00004123"/>
    </source>
</evidence>
<dbReference type="Proteomes" id="UP000801492">
    <property type="component" value="Unassembled WGS sequence"/>
</dbReference>
<dbReference type="Pfam" id="PF02892">
    <property type="entry name" value="zf-BED"/>
    <property type="match status" value="1"/>
</dbReference>
<dbReference type="SUPFAM" id="SSF57667">
    <property type="entry name" value="beta-beta-alpha zinc fingers"/>
    <property type="match status" value="1"/>
</dbReference>
<evidence type="ECO:0000256" key="9">
    <source>
        <dbReference type="PROSITE-ProRule" id="PRU00027"/>
    </source>
</evidence>
<evidence type="ECO:0000256" key="5">
    <source>
        <dbReference type="ARBA" id="ARBA00023015"/>
    </source>
</evidence>
<keyword evidence="4" id="KW-0862">Zinc</keyword>
<dbReference type="GO" id="GO:0009791">
    <property type="term" value="P:post-embryonic development"/>
    <property type="evidence" value="ECO:0007669"/>
    <property type="project" value="UniProtKB-ARBA"/>
</dbReference>
<evidence type="ECO:0000313" key="12">
    <source>
        <dbReference type="EMBL" id="KAF2898021.1"/>
    </source>
</evidence>
<protein>
    <recommendedName>
        <fullName evidence="11">BED-type domain-containing protein</fullName>
    </recommendedName>
</protein>
<keyword evidence="13" id="KW-1185">Reference proteome</keyword>
<gene>
    <name evidence="12" type="ORF">ILUMI_08162</name>
</gene>
<feature type="region of interest" description="Disordered" evidence="10">
    <location>
        <begin position="1"/>
        <end position="20"/>
    </location>
</feature>
<feature type="domain" description="BED-type" evidence="11">
    <location>
        <begin position="4"/>
        <end position="57"/>
    </location>
</feature>
<evidence type="ECO:0000256" key="8">
    <source>
        <dbReference type="ARBA" id="ARBA00023242"/>
    </source>
</evidence>
<evidence type="ECO:0000256" key="6">
    <source>
        <dbReference type="ARBA" id="ARBA00023125"/>
    </source>
</evidence>
<dbReference type="PROSITE" id="PS50808">
    <property type="entry name" value="ZF_BED"/>
    <property type="match status" value="1"/>
</dbReference>
<keyword evidence="8" id="KW-0539">Nucleus</keyword>
<dbReference type="SUPFAM" id="SSF53098">
    <property type="entry name" value="Ribonuclease H-like"/>
    <property type="match status" value="1"/>
</dbReference>
<dbReference type="EMBL" id="VTPC01003792">
    <property type="protein sequence ID" value="KAF2898021.1"/>
    <property type="molecule type" value="Genomic_DNA"/>
</dbReference>
<keyword evidence="6" id="KW-0238">DNA-binding</keyword>
<evidence type="ECO:0000256" key="3">
    <source>
        <dbReference type="ARBA" id="ARBA00022771"/>
    </source>
</evidence>
<dbReference type="InterPro" id="IPR012337">
    <property type="entry name" value="RNaseH-like_sf"/>
</dbReference>
<reference evidence="12" key="1">
    <citation type="submission" date="2019-08" db="EMBL/GenBank/DDBJ databases">
        <title>The genome of the North American firefly Photinus pyralis.</title>
        <authorList>
            <consortium name="Photinus pyralis genome working group"/>
            <person name="Fallon T.R."/>
            <person name="Sander Lower S.E."/>
            <person name="Weng J.-K."/>
        </authorList>
    </citation>
    <scope>NUCLEOTIDE SEQUENCE</scope>
    <source>
        <strain evidence="12">TRF0915ILg1</strain>
        <tissue evidence="12">Whole body</tissue>
    </source>
</reference>
<dbReference type="GO" id="GO:0005634">
    <property type="term" value="C:nucleus"/>
    <property type="evidence" value="ECO:0007669"/>
    <property type="project" value="UniProtKB-SubCell"/>
</dbReference>
<dbReference type="PANTHER" id="PTHR46481:SF10">
    <property type="entry name" value="ZINC FINGER BED DOMAIN-CONTAINING PROTEIN 39"/>
    <property type="match status" value="1"/>
</dbReference>